<protein>
    <submittedName>
        <fullName evidence="1">Uncharacterized protein</fullName>
    </submittedName>
</protein>
<evidence type="ECO:0000313" key="1">
    <source>
        <dbReference type="EMBL" id="KAL3313571.1"/>
    </source>
</evidence>
<comment type="caution">
    <text evidence="1">The sequence shown here is derived from an EMBL/GenBank/DDBJ whole genome shotgun (WGS) entry which is preliminary data.</text>
</comment>
<dbReference type="AlphaFoldDB" id="A0ABD2Q4D4"/>
<sequence>MEVRVTDCEIEKNKFCMEPINTRAQLTEKDFGTGVFCFYEGVFSLAGIITDLNWQGHTAVGLRMSHYKKHIDSTVKQLNCLTKEEPHDLFTKIKCVEDNGFSC</sequence>
<proteinExistence type="predicted"/>
<evidence type="ECO:0000313" key="2">
    <source>
        <dbReference type="Proteomes" id="UP001626550"/>
    </source>
</evidence>
<accession>A0ABD2Q4D4</accession>
<keyword evidence="2" id="KW-1185">Reference proteome</keyword>
<name>A0ABD2Q4D4_9PLAT</name>
<dbReference type="EMBL" id="JBJKFK010001266">
    <property type="protein sequence ID" value="KAL3313571.1"/>
    <property type="molecule type" value="Genomic_DNA"/>
</dbReference>
<gene>
    <name evidence="1" type="ORF">Ciccas_007828</name>
</gene>
<reference evidence="1 2" key="1">
    <citation type="submission" date="2024-11" db="EMBL/GenBank/DDBJ databases">
        <title>Adaptive evolution of stress response genes in parasites aligns with host niche diversity.</title>
        <authorList>
            <person name="Hahn C."/>
            <person name="Resl P."/>
        </authorList>
    </citation>
    <scope>NUCLEOTIDE SEQUENCE [LARGE SCALE GENOMIC DNA]</scope>
    <source>
        <strain evidence="1">EGGRZ-B1_66</strain>
        <tissue evidence="1">Body</tissue>
    </source>
</reference>
<dbReference type="Proteomes" id="UP001626550">
    <property type="component" value="Unassembled WGS sequence"/>
</dbReference>
<organism evidence="1 2">
    <name type="scientific">Cichlidogyrus casuarinus</name>
    <dbReference type="NCBI Taxonomy" id="1844966"/>
    <lineage>
        <taxon>Eukaryota</taxon>
        <taxon>Metazoa</taxon>
        <taxon>Spiralia</taxon>
        <taxon>Lophotrochozoa</taxon>
        <taxon>Platyhelminthes</taxon>
        <taxon>Monogenea</taxon>
        <taxon>Monopisthocotylea</taxon>
        <taxon>Dactylogyridea</taxon>
        <taxon>Ancyrocephalidae</taxon>
        <taxon>Cichlidogyrus</taxon>
    </lineage>
</organism>